<feature type="region of interest" description="Disordered" evidence="1">
    <location>
        <begin position="19"/>
        <end position="62"/>
    </location>
</feature>
<accession>A0AAW0IM23</accession>
<organism evidence="2 3">
    <name type="scientific">Myodes glareolus</name>
    <name type="common">Bank vole</name>
    <name type="synonym">Clethrionomys glareolus</name>
    <dbReference type="NCBI Taxonomy" id="447135"/>
    <lineage>
        <taxon>Eukaryota</taxon>
        <taxon>Metazoa</taxon>
        <taxon>Chordata</taxon>
        <taxon>Craniata</taxon>
        <taxon>Vertebrata</taxon>
        <taxon>Euteleostomi</taxon>
        <taxon>Mammalia</taxon>
        <taxon>Eutheria</taxon>
        <taxon>Euarchontoglires</taxon>
        <taxon>Glires</taxon>
        <taxon>Rodentia</taxon>
        <taxon>Myomorpha</taxon>
        <taxon>Muroidea</taxon>
        <taxon>Cricetidae</taxon>
        <taxon>Arvicolinae</taxon>
        <taxon>Myodes</taxon>
    </lineage>
</organism>
<evidence type="ECO:0000313" key="3">
    <source>
        <dbReference type="Proteomes" id="UP001488838"/>
    </source>
</evidence>
<sequence length="62" mass="6467">MPYSHPVSMDASPWLILTQQSGGPRGPGSLQAGAQRTNEGAGKEGIAPASPFRLRPRPLGTL</sequence>
<dbReference type="AlphaFoldDB" id="A0AAW0IM23"/>
<evidence type="ECO:0000313" key="2">
    <source>
        <dbReference type="EMBL" id="KAK7815500.1"/>
    </source>
</evidence>
<gene>
    <name evidence="2" type="ORF">U0070_005612</name>
</gene>
<protein>
    <submittedName>
        <fullName evidence="2">Uncharacterized protein</fullName>
    </submittedName>
</protein>
<keyword evidence="3" id="KW-1185">Reference proteome</keyword>
<dbReference type="Proteomes" id="UP001488838">
    <property type="component" value="Unassembled WGS sequence"/>
</dbReference>
<name>A0AAW0IM23_MYOGA</name>
<proteinExistence type="predicted"/>
<evidence type="ECO:0000256" key="1">
    <source>
        <dbReference type="SAM" id="MobiDB-lite"/>
    </source>
</evidence>
<comment type="caution">
    <text evidence="2">The sequence shown here is derived from an EMBL/GenBank/DDBJ whole genome shotgun (WGS) entry which is preliminary data.</text>
</comment>
<reference evidence="2 3" key="1">
    <citation type="journal article" date="2023" name="bioRxiv">
        <title>Conserved and derived expression patterns and positive selection on dental genes reveal complex evolutionary context of ever-growing rodent molars.</title>
        <authorList>
            <person name="Calamari Z.T."/>
            <person name="Song A."/>
            <person name="Cohen E."/>
            <person name="Akter M."/>
            <person name="Roy R.D."/>
            <person name="Hallikas O."/>
            <person name="Christensen M.M."/>
            <person name="Li P."/>
            <person name="Marangoni P."/>
            <person name="Jernvall J."/>
            <person name="Klein O.D."/>
        </authorList>
    </citation>
    <scope>NUCLEOTIDE SEQUENCE [LARGE SCALE GENOMIC DNA]</scope>
    <source>
        <strain evidence="2">V071</strain>
    </source>
</reference>
<dbReference type="EMBL" id="JBBHLL010000112">
    <property type="protein sequence ID" value="KAK7815500.1"/>
    <property type="molecule type" value="Genomic_DNA"/>
</dbReference>